<accession>A0ABD3TPV2</accession>
<dbReference type="Proteomes" id="UP001634393">
    <property type="component" value="Unassembled WGS sequence"/>
</dbReference>
<feature type="chain" id="PRO_5044845107" description="Bifunctional inhibitor/plant lipid transfer protein/seed storage helical domain-containing protein" evidence="1">
    <location>
        <begin position="25"/>
        <end position="105"/>
    </location>
</feature>
<organism evidence="2 3">
    <name type="scientific">Penstemon smallii</name>
    <dbReference type="NCBI Taxonomy" id="265156"/>
    <lineage>
        <taxon>Eukaryota</taxon>
        <taxon>Viridiplantae</taxon>
        <taxon>Streptophyta</taxon>
        <taxon>Embryophyta</taxon>
        <taxon>Tracheophyta</taxon>
        <taxon>Spermatophyta</taxon>
        <taxon>Magnoliopsida</taxon>
        <taxon>eudicotyledons</taxon>
        <taxon>Gunneridae</taxon>
        <taxon>Pentapetalae</taxon>
        <taxon>asterids</taxon>
        <taxon>lamiids</taxon>
        <taxon>Lamiales</taxon>
        <taxon>Plantaginaceae</taxon>
        <taxon>Cheloneae</taxon>
        <taxon>Penstemon</taxon>
    </lineage>
</organism>
<evidence type="ECO:0008006" key="4">
    <source>
        <dbReference type="Google" id="ProtNLM"/>
    </source>
</evidence>
<sequence>MKALAIIGLALATILVFSHHGVMAQQNCNSTSSSRAIEIVHRACSNFNGGIFNLPRFKIQCCMQVHAINFTCLCEYYTPSSSGRAFEFGRNCGVSLPERCEGLLS</sequence>
<feature type="signal peptide" evidence="1">
    <location>
        <begin position="1"/>
        <end position="24"/>
    </location>
</feature>
<gene>
    <name evidence="2" type="ORF">ACJIZ3_023346</name>
</gene>
<keyword evidence="3" id="KW-1185">Reference proteome</keyword>
<dbReference type="AlphaFoldDB" id="A0ABD3TPV2"/>
<evidence type="ECO:0000313" key="2">
    <source>
        <dbReference type="EMBL" id="KAL3838755.1"/>
    </source>
</evidence>
<dbReference type="EMBL" id="JBJXBP010000003">
    <property type="protein sequence ID" value="KAL3838755.1"/>
    <property type="molecule type" value="Genomic_DNA"/>
</dbReference>
<comment type="caution">
    <text evidence="2">The sequence shown here is derived from an EMBL/GenBank/DDBJ whole genome shotgun (WGS) entry which is preliminary data.</text>
</comment>
<keyword evidence="1" id="KW-0732">Signal</keyword>
<evidence type="ECO:0000256" key="1">
    <source>
        <dbReference type="SAM" id="SignalP"/>
    </source>
</evidence>
<name>A0ABD3TPV2_9LAMI</name>
<reference evidence="2 3" key="1">
    <citation type="submission" date="2024-12" db="EMBL/GenBank/DDBJ databases">
        <title>The unique morphological basis and parallel evolutionary history of personate flowers in Penstemon.</title>
        <authorList>
            <person name="Depatie T.H."/>
            <person name="Wessinger C.A."/>
        </authorList>
    </citation>
    <scope>NUCLEOTIDE SEQUENCE [LARGE SCALE GENOMIC DNA]</scope>
    <source>
        <strain evidence="2">WTNN_2</strain>
        <tissue evidence="2">Leaf</tissue>
    </source>
</reference>
<evidence type="ECO:0000313" key="3">
    <source>
        <dbReference type="Proteomes" id="UP001634393"/>
    </source>
</evidence>
<protein>
    <recommendedName>
        <fullName evidence="4">Bifunctional inhibitor/plant lipid transfer protein/seed storage helical domain-containing protein</fullName>
    </recommendedName>
</protein>
<proteinExistence type="predicted"/>